<dbReference type="GO" id="GO:0051539">
    <property type="term" value="F:4 iron, 4 sulfur cluster binding"/>
    <property type="evidence" value="ECO:0007669"/>
    <property type="project" value="UniProtKB-KW"/>
</dbReference>
<keyword evidence="2" id="KW-0698">rRNA processing</keyword>
<dbReference type="InterPro" id="IPR029063">
    <property type="entry name" value="SAM-dependent_MTases_sf"/>
</dbReference>
<dbReference type="Gene3D" id="2.40.50.1070">
    <property type="match status" value="1"/>
</dbReference>
<feature type="active site" description="Nucleophile" evidence="10">
    <location>
        <position position="340"/>
    </location>
</feature>
<dbReference type="PANTHER" id="PTHR11061:SF30">
    <property type="entry name" value="TRNA (URACIL(54)-C(5))-METHYLTRANSFERASE"/>
    <property type="match status" value="1"/>
</dbReference>
<proteinExistence type="inferred from homology"/>
<reference evidence="12" key="1">
    <citation type="submission" date="2018-01" db="EMBL/GenBank/DDBJ databases">
        <authorList>
            <person name="Yu X.-D."/>
        </authorList>
    </citation>
    <scope>NUCLEOTIDE SEQUENCE</scope>
    <source>
        <strain evidence="12">ZX-21</strain>
    </source>
</reference>
<accession>A0A2S4HEH0</accession>
<evidence type="ECO:0000256" key="10">
    <source>
        <dbReference type="PROSITE-ProRule" id="PRU01024"/>
    </source>
</evidence>
<evidence type="ECO:0000313" key="12">
    <source>
        <dbReference type="EMBL" id="POP52385.1"/>
    </source>
</evidence>
<dbReference type="InterPro" id="IPR011825">
    <property type="entry name" value="23SrRNA_MeTrfase_RlmC"/>
</dbReference>
<keyword evidence="4 10" id="KW-0808">Transferase</keyword>
<comment type="caution">
    <text evidence="12">The sequence shown here is derived from an EMBL/GenBank/DDBJ whole genome shotgun (WGS) entry which is preliminary data.</text>
</comment>
<organism evidence="12 13">
    <name type="scientific">Zhongshania marina</name>
    <dbReference type="NCBI Taxonomy" id="2304603"/>
    <lineage>
        <taxon>Bacteria</taxon>
        <taxon>Pseudomonadati</taxon>
        <taxon>Pseudomonadota</taxon>
        <taxon>Gammaproteobacteria</taxon>
        <taxon>Cellvibrionales</taxon>
        <taxon>Spongiibacteraceae</taxon>
        <taxon>Zhongshania</taxon>
    </lineage>
</organism>
<dbReference type="InterPro" id="IPR010280">
    <property type="entry name" value="U5_MeTrfase_fam"/>
</dbReference>
<evidence type="ECO:0000313" key="13">
    <source>
        <dbReference type="Proteomes" id="UP000237222"/>
    </source>
</evidence>
<dbReference type="Pfam" id="PF05958">
    <property type="entry name" value="tRNA_U5-meth_tr"/>
    <property type="match status" value="1"/>
</dbReference>
<dbReference type="InterPro" id="IPR030390">
    <property type="entry name" value="MeTrfase_TrmA_AS"/>
</dbReference>
<evidence type="ECO:0000256" key="6">
    <source>
        <dbReference type="ARBA" id="ARBA00022723"/>
    </source>
</evidence>
<evidence type="ECO:0000256" key="5">
    <source>
        <dbReference type="ARBA" id="ARBA00022691"/>
    </source>
</evidence>
<dbReference type="GO" id="GO:0070475">
    <property type="term" value="P:rRNA base methylation"/>
    <property type="evidence" value="ECO:0007669"/>
    <property type="project" value="TreeGrafter"/>
</dbReference>
<dbReference type="EC" id="2.1.1.189" evidence="9"/>
<keyword evidence="3 10" id="KW-0489">Methyltransferase</keyword>
<comment type="similarity">
    <text evidence="10">Belongs to the class I-like SAM-binding methyltransferase superfamily. RNA M5U methyltransferase family.</text>
</comment>
<keyword evidence="8" id="KW-0411">Iron-sulfur</keyword>
<evidence type="ECO:0000256" key="4">
    <source>
        <dbReference type="ARBA" id="ARBA00022679"/>
    </source>
</evidence>
<evidence type="ECO:0000256" key="7">
    <source>
        <dbReference type="ARBA" id="ARBA00023004"/>
    </source>
</evidence>
<dbReference type="AlphaFoldDB" id="A0A2S4HEH0"/>
<feature type="binding site" evidence="10">
    <location>
        <position position="211"/>
    </location>
    <ligand>
        <name>S-adenosyl-L-methionine</name>
        <dbReference type="ChEBI" id="CHEBI:59789"/>
    </ligand>
</feature>
<dbReference type="PROSITE" id="PS01230">
    <property type="entry name" value="TRMA_1"/>
    <property type="match status" value="1"/>
</dbReference>
<dbReference type="PANTHER" id="PTHR11061">
    <property type="entry name" value="RNA M5U METHYLTRANSFERASE"/>
    <property type="match status" value="1"/>
</dbReference>
<protein>
    <recommendedName>
        <fullName evidence="9">23S rRNA (uracil(747)-C(5))-methyltransferase RlmC</fullName>
        <ecNumber evidence="9">2.1.1.189</ecNumber>
    </recommendedName>
</protein>
<keyword evidence="1" id="KW-0004">4Fe-4S</keyword>
<sequence length="381" mass="42363">MHCPYFESRQCRSCQWLDRPYTQQLAQKEAELAHFLQPFSAPPFLPSLASAQSGFRNKAKMVALGTTAQTLLGILGPKAQPISLCACPLYPTDMQEVLQAVENWLSTLAIPPYDVKGRRGELKYCLLNRNEQGIFMLRFVLRSSAAISAIRDALPNFLASQPQIQTVSVNIQPLHAAIIEGPEEQILLGNPWLCQTLNDIPLYQRPKGFFQTNSTMAESLYATAAQWLKDLHIKEIWDLFCGSGGFGLHCLTPERTLVGIEIEEEAIACAKRSAEELGVQLQVSFRALDSGNFTDNKANTDGAIAVPDVIIANPPRRGLGQQLCNDLCTINPPYILYSSCNAQTLAKDLEHLPQYSLQKVQLFDMFPNTAHYEVLVLLARI</sequence>
<evidence type="ECO:0000256" key="11">
    <source>
        <dbReference type="PROSITE-ProRule" id="PRU10015"/>
    </source>
</evidence>
<feature type="binding site" evidence="10">
    <location>
        <position position="261"/>
    </location>
    <ligand>
        <name>S-adenosyl-L-methionine</name>
        <dbReference type="ChEBI" id="CHEBI:59789"/>
    </ligand>
</feature>
<feature type="binding site" evidence="10">
    <location>
        <position position="240"/>
    </location>
    <ligand>
        <name>S-adenosyl-L-methionine</name>
        <dbReference type="ChEBI" id="CHEBI:59789"/>
    </ligand>
</feature>
<keyword evidence="7" id="KW-0408">Iron</keyword>
<dbReference type="CDD" id="cd02440">
    <property type="entry name" value="AdoMet_MTases"/>
    <property type="match status" value="1"/>
</dbReference>
<dbReference type="PROSITE" id="PS51687">
    <property type="entry name" value="SAM_MT_RNA_M5U"/>
    <property type="match status" value="1"/>
</dbReference>
<dbReference type="Gene3D" id="3.40.50.150">
    <property type="entry name" value="Vaccinia Virus protein VP39"/>
    <property type="match status" value="1"/>
</dbReference>
<dbReference type="SUPFAM" id="SSF53335">
    <property type="entry name" value="S-adenosyl-L-methionine-dependent methyltransferases"/>
    <property type="match status" value="1"/>
</dbReference>
<keyword evidence="6" id="KW-0479">Metal-binding</keyword>
<feature type="active site" evidence="11">
    <location>
        <position position="340"/>
    </location>
</feature>
<name>A0A2S4HEH0_9GAMM</name>
<dbReference type="Proteomes" id="UP000237222">
    <property type="component" value="Unassembled WGS sequence"/>
</dbReference>
<evidence type="ECO:0000256" key="1">
    <source>
        <dbReference type="ARBA" id="ARBA00022485"/>
    </source>
</evidence>
<dbReference type="OrthoDB" id="9804590at2"/>
<dbReference type="GO" id="GO:0046872">
    <property type="term" value="F:metal ion binding"/>
    <property type="evidence" value="ECO:0007669"/>
    <property type="project" value="UniProtKB-KW"/>
</dbReference>
<evidence type="ECO:0000256" key="8">
    <source>
        <dbReference type="ARBA" id="ARBA00023014"/>
    </source>
</evidence>
<feature type="binding site" evidence="10">
    <location>
        <position position="313"/>
    </location>
    <ligand>
        <name>S-adenosyl-L-methionine</name>
        <dbReference type="ChEBI" id="CHEBI:59789"/>
    </ligand>
</feature>
<dbReference type="GO" id="GO:0070041">
    <property type="term" value="F:rRNA (uridine-C5-)-methyltransferase activity"/>
    <property type="evidence" value="ECO:0007669"/>
    <property type="project" value="TreeGrafter"/>
</dbReference>
<evidence type="ECO:0000256" key="3">
    <source>
        <dbReference type="ARBA" id="ARBA00022603"/>
    </source>
</evidence>
<evidence type="ECO:0000256" key="2">
    <source>
        <dbReference type="ARBA" id="ARBA00022552"/>
    </source>
</evidence>
<dbReference type="NCBIfam" id="TIGR02085">
    <property type="entry name" value="meth_trns_rumB"/>
    <property type="match status" value="1"/>
</dbReference>
<keyword evidence="5 10" id="KW-0949">S-adenosyl-L-methionine</keyword>
<gene>
    <name evidence="12" type="ORF">C0068_12570</name>
</gene>
<evidence type="ECO:0000256" key="9">
    <source>
        <dbReference type="NCBIfam" id="TIGR02085"/>
    </source>
</evidence>
<dbReference type="EMBL" id="PQGG01000029">
    <property type="protein sequence ID" value="POP52385.1"/>
    <property type="molecule type" value="Genomic_DNA"/>
</dbReference>